<evidence type="ECO:0000313" key="2">
    <source>
        <dbReference type="Proteomes" id="UP000023152"/>
    </source>
</evidence>
<sequence>MLNNYFCHCYIKENKKKAKEKRSHKNRKKIIIHMQPPKLKKEWIGNLTNYAAFLALLTFTTKLGHNIAAKKIGPQMSAGTLTGLSLLTCYFCQKHFPLLSWDWCLYLLIRSLYSLYKHAVPAELVFDSKYVYCAILPFLSYMCTFNLQYVPLSYWNFYASGT</sequence>
<evidence type="ECO:0000313" key="1">
    <source>
        <dbReference type="EMBL" id="ETO20595.1"/>
    </source>
</evidence>
<keyword evidence="2" id="KW-1185">Reference proteome</keyword>
<reference evidence="1 2" key="1">
    <citation type="journal article" date="2013" name="Curr. Biol.">
        <title>The Genome of the Foraminiferan Reticulomyxa filosa.</title>
        <authorList>
            <person name="Glockner G."/>
            <person name="Hulsmann N."/>
            <person name="Schleicher M."/>
            <person name="Noegel A.A."/>
            <person name="Eichinger L."/>
            <person name="Gallinger C."/>
            <person name="Pawlowski J."/>
            <person name="Sierra R."/>
            <person name="Euteneuer U."/>
            <person name="Pillet L."/>
            <person name="Moustafa A."/>
            <person name="Platzer M."/>
            <person name="Groth M."/>
            <person name="Szafranski K."/>
            <person name="Schliwa M."/>
        </authorList>
    </citation>
    <scope>NUCLEOTIDE SEQUENCE [LARGE SCALE GENOMIC DNA]</scope>
</reference>
<dbReference type="AlphaFoldDB" id="X6N2U4"/>
<dbReference type="EMBL" id="ASPP01012453">
    <property type="protein sequence ID" value="ETO20595.1"/>
    <property type="molecule type" value="Genomic_DNA"/>
</dbReference>
<comment type="caution">
    <text evidence="1">The sequence shown here is derived from an EMBL/GenBank/DDBJ whole genome shotgun (WGS) entry which is preliminary data.</text>
</comment>
<protein>
    <submittedName>
        <fullName evidence="1">Uncharacterized protein</fullName>
    </submittedName>
</protein>
<organism evidence="1 2">
    <name type="scientific">Reticulomyxa filosa</name>
    <dbReference type="NCBI Taxonomy" id="46433"/>
    <lineage>
        <taxon>Eukaryota</taxon>
        <taxon>Sar</taxon>
        <taxon>Rhizaria</taxon>
        <taxon>Retaria</taxon>
        <taxon>Foraminifera</taxon>
        <taxon>Monothalamids</taxon>
        <taxon>Reticulomyxidae</taxon>
        <taxon>Reticulomyxa</taxon>
    </lineage>
</organism>
<name>X6N2U4_RETFI</name>
<accession>X6N2U4</accession>
<proteinExistence type="predicted"/>
<gene>
    <name evidence="1" type="ORF">RFI_16622</name>
</gene>
<dbReference type="Proteomes" id="UP000023152">
    <property type="component" value="Unassembled WGS sequence"/>
</dbReference>